<evidence type="ECO:0000256" key="1">
    <source>
        <dbReference type="ARBA" id="ARBA00013860"/>
    </source>
</evidence>
<dbReference type="CDD" id="cd16321">
    <property type="entry name" value="MraZ_C"/>
    <property type="match status" value="1"/>
</dbReference>
<keyword evidence="3" id="KW-0677">Repeat</keyword>
<dbReference type="PROSITE" id="PS51740">
    <property type="entry name" value="SPOVT_ABRB"/>
    <property type="match status" value="2"/>
</dbReference>
<keyword evidence="5 7" id="KW-0238">DNA-binding</keyword>
<dbReference type="HAMAP" id="MF_01008">
    <property type="entry name" value="MraZ"/>
    <property type="match status" value="1"/>
</dbReference>
<dbReference type="Proteomes" id="UP001056291">
    <property type="component" value="Chromosome"/>
</dbReference>
<feature type="domain" description="SpoVT-AbrB" evidence="9">
    <location>
        <begin position="7"/>
        <end position="54"/>
    </location>
</feature>
<feature type="domain" description="SpoVT-AbrB" evidence="9">
    <location>
        <begin position="83"/>
        <end position="126"/>
    </location>
</feature>
<name>A0ABY4VZQ4_9PROT</name>
<dbReference type="InterPro" id="IPR035644">
    <property type="entry name" value="MraZ_C"/>
</dbReference>
<feature type="region of interest" description="Disordered" evidence="8">
    <location>
        <begin position="132"/>
        <end position="156"/>
    </location>
</feature>
<evidence type="ECO:0000256" key="6">
    <source>
        <dbReference type="ARBA" id="ARBA00023163"/>
    </source>
</evidence>
<dbReference type="InterPro" id="IPR007159">
    <property type="entry name" value="SpoVT-AbrB_dom"/>
</dbReference>
<keyword evidence="6 7" id="KW-0804">Transcription</keyword>
<dbReference type="InterPro" id="IPR035642">
    <property type="entry name" value="MraZ_N"/>
</dbReference>
<evidence type="ECO:0000256" key="5">
    <source>
        <dbReference type="ARBA" id="ARBA00023125"/>
    </source>
</evidence>
<comment type="subcellular location">
    <subcellularLocation>
        <location evidence="7">Cytoplasm</location>
        <location evidence="7">Nucleoid</location>
    </subcellularLocation>
</comment>
<protein>
    <recommendedName>
        <fullName evidence="1 7">Transcriptional regulator MraZ</fullName>
    </recommendedName>
</protein>
<dbReference type="PANTHER" id="PTHR34701">
    <property type="entry name" value="TRANSCRIPTIONAL REGULATOR MRAZ"/>
    <property type="match status" value="1"/>
</dbReference>
<sequence>MALFLSTYINKIDKKGRVSVPARFRSVLAENGFDSVVLFPTVNGDAIDGCGMNVMEKLLEKIGSFDPLSEDRESFADVLMSDAIELSFDGDGRIMIPADMLEDAGIDGQCAFVGRGDSFQIWQPEAFMARKKEARARAKSKRADSTSMKAEGGGHD</sequence>
<dbReference type="InterPro" id="IPR038619">
    <property type="entry name" value="MraZ_sf"/>
</dbReference>
<proteinExistence type="inferred from homology"/>
<evidence type="ECO:0000313" key="10">
    <source>
        <dbReference type="EMBL" id="USG60411.1"/>
    </source>
</evidence>
<keyword evidence="2 7" id="KW-0963">Cytoplasm</keyword>
<organism evidence="10 11">
    <name type="scientific">Sneathiella marina</name>
    <dbReference type="NCBI Taxonomy" id="2950108"/>
    <lineage>
        <taxon>Bacteria</taxon>
        <taxon>Pseudomonadati</taxon>
        <taxon>Pseudomonadota</taxon>
        <taxon>Alphaproteobacteria</taxon>
        <taxon>Sneathiellales</taxon>
        <taxon>Sneathiellaceae</taxon>
        <taxon>Sneathiella</taxon>
    </lineage>
</organism>
<evidence type="ECO:0000256" key="4">
    <source>
        <dbReference type="ARBA" id="ARBA00023015"/>
    </source>
</evidence>
<dbReference type="InterPro" id="IPR037914">
    <property type="entry name" value="SpoVT-AbrB_sf"/>
</dbReference>
<evidence type="ECO:0000259" key="9">
    <source>
        <dbReference type="PROSITE" id="PS51740"/>
    </source>
</evidence>
<keyword evidence="11" id="KW-1185">Reference proteome</keyword>
<dbReference type="CDD" id="cd16320">
    <property type="entry name" value="MraZ_N"/>
    <property type="match status" value="1"/>
</dbReference>
<evidence type="ECO:0000256" key="3">
    <source>
        <dbReference type="ARBA" id="ARBA00022737"/>
    </source>
</evidence>
<dbReference type="SUPFAM" id="SSF89447">
    <property type="entry name" value="AbrB/MazE/MraZ-like"/>
    <property type="match status" value="1"/>
</dbReference>
<dbReference type="RefSeq" id="WP_251933292.1">
    <property type="nucleotide sequence ID" value="NZ_CP098747.1"/>
</dbReference>
<dbReference type="Pfam" id="PF02381">
    <property type="entry name" value="MraZ"/>
    <property type="match status" value="1"/>
</dbReference>
<evidence type="ECO:0000256" key="8">
    <source>
        <dbReference type="SAM" id="MobiDB-lite"/>
    </source>
</evidence>
<dbReference type="Gene3D" id="3.40.1550.20">
    <property type="entry name" value="Transcriptional regulator MraZ domain"/>
    <property type="match status" value="1"/>
</dbReference>
<accession>A0ABY4VZQ4</accession>
<dbReference type="EMBL" id="CP098747">
    <property type="protein sequence ID" value="USG60411.1"/>
    <property type="molecule type" value="Genomic_DNA"/>
</dbReference>
<evidence type="ECO:0000256" key="2">
    <source>
        <dbReference type="ARBA" id="ARBA00022490"/>
    </source>
</evidence>
<dbReference type="PANTHER" id="PTHR34701:SF1">
    <property type="entry name" value="TRANSCRIPTIONAL REGULATOR MRAZ"/>
    <property type="match status" value="1"/>
</dbReference>
<gene>
    <name evidence="7" type="primary">mraZ</name>
    <name evidence="10" type="ORF">NBZ79_14660</name>
</gene>
<comment type="subunit">
    <text evidence="7">Forms oligomers.</text>
</comment>
<dbReference type="InterPro" id="IPR003444">
    <property type="entry name" value="MraZ"/>
</dbReference>
<keyword evidence="4 7" id="KW-0805">Transcription regulation</keyword>
<reference evidence="10" key="1">
    <citation type="submission" date="2022-06" db="EMBL/GenBank/DDBJ databases">
        <title>Sneathiella actinostolidae sp. nov., isolated from a sea anemonein the Western Pacific Ocean.</title>
        <authorList>
            <person name="Wei M.J."/>
        </authorList>
    </citation>
    <scope>NUCLEOTIDE SEQUENCE</scope>
    <source>
        <strain evidence="10">PHK-P5</strain>
    </source>
</reference>
<evidence type="ECO:0000313" key="11">
    <source>
        <dbReference type="Proteomes" id="UP001056291"/>
    </source>
</evidence>
<dbReference type="InterPro" id="IPR020603">
    <property type="entry name" value="MraZ_dom"/>
</dbReference>
<comment type="similarity">
    <text evidence="7">Belongs to the MraZ family.</text>
</comment>
<evidence type="ECO:0000256" key="7">
    <source>
        <dbReference type="HAMAP-Rule" id="MF_01008"/>
    </source>
</evidence>